<dbReference type="OrthoDB" id="37270at10239"/>
<protein>
    <submittedName>
        <fullName evidence="2">Uncharacterized protein</fullName>
    </submittedName>
</protein>
<name>L7TH33_9CAUD</name>
<dbReference type="KEGG" id="vg:14477401"/>
<accession>L7TH33</accession>
<feature type="region of interest" description="Disordered" evidence="1">
    <location>
        <begin position="40"/>
        <end position="70"/>
    </location>
</feature>
<evidence type="ECO:0000313" key="2">
    <source>
        <dbReference type="EMBL" id="AGC34529.1"/>
    </source>
</evidence>
<dbReference type="EMBL" id="KC117377">
    <property type="protein sequence ID" value="AGC34529.1"/>
    <property type="molecule type" value="Genomic_DNA"/>
</dbReference>
<keyword evidence="3" id="KW-1185">Reference proteome</keyword>
<organism evidence="2 3">
    <name type="scientific">Haloarcula vallismortis tailed virus 1</name>
    <dbReference type="NCBI Taxonomy" id="1262528"/>
    <lineage>
        <taxon>Viruses</taxon>
        <taxon>Duplodnaviria</taxon>
        <taxon>Heunggongvirae</taxon>
        <taxon>Uroviricota</taxon>
        <taxon>Caudoviricetes</taxon>
        <taxon>Thumleimavirales</taxon>
        <taxon>Druskaviridae</taxon>
        <taxon>Tredecimvirus</taxon>
        <taxon>Tredecimvirus thailandense</taxon>
        <taxon>Tredecimvirus HVTV1</taxon>
    </lineage>
</organism>
<sequence>MSDGISRRELKKAIEEASENMARSAWQDATISVSKDTHDALRKEAGLDPSHPGYEWDDTRSNEFWDRRMP</sequence>
<dbReference type="Proteomes" id="UP000011137">
    <property type="component" value="Segment"/>
</dbReference>
<dbReference type="GeneID" id="14477401"/>
<reference evidence="2 3" key="1">
    <citation type="journal article" date="2013" name="J. Virol.">
        <title>Insights into head-tailed viruses infecting extremely halophilic archaea.</title>
        <authorList>
            <person name="Pietila M.K."/>
            <person name="Laurinmaki P."/>
            <person name="Russell D.A."/>
            <person name="Ko C.C."/>
            <person name="Jacobs-Sera D."/>
            <person name="Butcher S.J."/>
            <person name="Bamford D.H."/>
            <person name="Hendrix R.W."/>
        </authorList>
    </citation>
    <scope>NUCLEOTIDE SEQUENCE [LARGE SCALE GENOMIC DNA]</scope>
</reference>
<evidence type="ECO:0000313" key="3">
    <source>
        <dbReference type="Proteomes" id="UP000011137"/>
    </source>
</evidence>
<evidence type="ECO:0000256" key="1">
    <source>
        <dbReference type="SAM" id="MobiDB-lite"/>
    </source>
</evidence>
<dbReference type="RefSeq" id="YP_007379065.1">
    <property type="nucleotide sequence ID" value="NC_020158.1"/>
</dbReference>
<gene>
    <name evidence="2" type="primary">160</name>
    <name evidence="2" type="ORF">HVTV1_160</name>
</gene>
<proteinExistence type="predicted"/>
<feature type="compositionally biased region" description="Basic and acidic residues" evidence="1">
    <location>
        <begin position="57"/>
        <end position="70"/>
    </location>
</feature>